<dbReference type="Proteomes" id="UP000814140">
    <property type="component" value="Unassembled WGS sequence"/>
</dbReference>
<dbReference type="EMBL" id="MU277240">
    <property type="protein sequence ID" value="KAI0057997.1"/>
    <property type="molecule type" value="Genomic_DNA"/>
</dbReference>
<comment type="caution">
    <text evidence="1">The sequence shown here is derived from an EMBL/GenBank/DDBJ whole genome shotgun (WGS) entry which is preliminary data.</text>
</comment>
<sequence>MRLSLALLATVATTISASSLRRRSSATTYPDCAIPCLENADLGSCAFTDLTCLCNSPSFIDSTTVCIYGACSGADLAQANAAAQEACATVSVALTSTPAAVLQSAVPTAT</sequence>
<evidence type="ECO:0000313" key="1">
    <source>
        <dbReference type="EMBL" id="KAI0057997.1"/>
    </source>
</evidence>
<reference evidence="1" key="1">
    <citation type="submission" date="2021-03" db="EMBL/GenBank/DDBJ databases">
        <authorList>
            <consortium name="DOE Joint Genome Institute"/>
            <person name="Ahrendt S."/>
            <person name="Looney B.P."/>
            <person name="Miyauchi S."/>
            <person name="Morin E."/>
            <person name="Drula E."/>
            <person name="Courty P.E."/>
            <person name="Chicoki N."/>
            <person name="Fauchery L."/>
            <person name="Kohler A."/>
            <person name="Kuo A."/>
            <person name="Labutti K."/>
            <person name="Pangilinan J."/>
            <person name="Lipzen A."/>
            <person name="Riley R."/>
            <person name="Andreopoulos W."/>
            <person name="He G."/>
            <person name="Johnson J."/>
            <person name="Barry K.W."/>
            <person name="Grigoriev I.V."/>
            <person name="Nagy L."/>
            <person name="Hibbett D."/>
            <person name="Henrissat B."/>
            <person name="Matheny P.B."/>
            <person name="Labbe J."/>
            <person name="Martin F."/>
        </authorList>
    </citation>
    <scope>NUCLEOTIDE SEQUENCE</scope>
    <source>
        <strain evidence="1">HHB10654</strain>
    </source>
</reference>
<proteinExistence type="predicted"/>
<protein>
    <submittedName>
        <fullName evidence="1">Uncharacterized protein</fullName>
    </submittedName>
</protein>
<accession>A0ACB8SP27</accession>
<reference evidence="1" key="2">
    <citation type="journal article" date="2022" name="New Phytol.">
        <title>Evolutionary transition to the ectomycorrhizal habit in the genomes of a hyperdiverse lineage of mushroom-forming fungi.</title>
        <authorList>
            <person name="Looney B."/>
            <person name="Miyauchi S."/>
            <person name="Morin E."/>
            <person name="Drula E."/>
            <person name="Courty P.E."/>
            <person name="Kohler A."/>
            <person name="Kuo A."/>
            <person name="LaButti K."/>
            <person name="Pangilinan J."/>
            <person name="Lipzen A."/>
            <person name="Riley R."/>
            <person name="Andreopoulos W."/>
            <person name="He G."/>
            <person name="Johnson J."/>
            <person name="Nolan M."/>
            <person name="Tritt A."/>
            <person name="Barry K.W."/>
            <person name="Grigoriev I.V."/>
            <person name="Nagy L.G."/>
            <person name="Hibbett D."/>
            <person name="Henrissat B."/>
            <person name="Matheny P.B."/>
            <person name="Labbe J."/>
            <person name="Martin F.M."/>
        </authorList>
    </citation>
    <scope>NUCLEOTIDE SEQUENCE</scope>
    <source>
        <strain evidence="1">HHB10654</strain>
    </source>
</reference>
<keyword evidence="2" id="KW-1185">Reference proteome</keyword>
<name>A0ACB8SP27_9AGAM</name>
<gene>
    <name evidence="1" type="ORF">BV25DRAFT_1919699</name>
</gene>
<evidence type="ECO:0000313" key="2">
    <source>
        <dbReference type="Proteomes" id="UP000814140"/>
    </source>
</evidence>
<organism evidence="1 2">
    <name type="scientific">Artomyces pyxidatus</name>
    <dbReference type="NCBI Taxonomy" id="48021"/>
    <lineage>
        <taxon>Eukaryota</taxon>
        <taxon>Fungi</taxon>
        <taxon>Dikarya</taxon>
        <taxon>Basidiomycota</taxon>
        <taxon>Agaricomycotina</taxon>
        <taxon>Agaricomycetes</taxon>
        <taxon>Russulales</taxon>
        <taxon>Auriscalpiaceae</taxon>
        <taxon>Artomyces</taxon>
    </lineage>
</organism>